<evidence type="ECO:0000256" key="8">
    <source>
        <dbReference type="ARBA" id="ARBA00022741"/>
    </source>
</evidence>
<dbReference type="EMBL" id="MPUH01001692">
    <property type="protein sequence ID" value="OMJ66538.1"/>
    <property type="molecule type" value="Genomic_DNA"/>
</dbReference>
<dbReference type="InterPro" id="IPR014710">
    <property type="entry name" value="RmlC-like_jellyroll"/>
</dbReference>
<comment type="catalytic activity">
    <reaction evidence="14">
        <text>L-seryl-[protein] + ATP = O-phospho-L-seryl-[protein] + ADP + H(+)</text>
        <dbReference type="Rhea" id="RHEA:17989"/>
        <dbReference type="Rhea" id="RHEA-COMP:9863"/>
        <dbReference type="Rhea" id="RHEA-COMP:11604"/>
        <dbReference type="ChEBI" id="CHEBI:15378"/>
        <dbReference type="ChEBI" id="CHEBI:29999"/>
        <dbReference type="ChEBI" id="CHEBI:30616"/>
        <dbReference type="ChEBI" id="CHEBI:83421"/>
        <dbReference type="ChEBI" id="CHEBI:456216"/>
        <dbReference type="EC" id="2.7.11.12"/>
    </reaction>
</comment>
<accession>A0A1R2APS3</accession>
<dbReference type="PANTHER" id="PTHR24353:SF37">
    <property type="entry name" value="CAMP-DEPENDENT PROTEIN KINASE CATALYTIC SUBUNIT PRKX"/>
    <property type="match status" value="1"/>
</dbReference>
<feature type="domain" description="AGC-kinase C-terminal" evidence="17">
    <location>
        <begin position="362"/>
        <end position="408"/>
    </location>
</feature>
<dbReference type="EC" id="2.7.11.12" evidence="3"/>
<evidence type="ECO:0000256" key="13">
    <source>
        <dbReference type="ARBA" id="ARBA00047298"/>
    </source>
</evidence>
<dbReference type="Pfam" id="PF00027">
    <property type="entry name" value="cNMP_binding"/>
    <property type="match status" value="1"/>
</dbReference>
<keyword evidence="10" id="KW-0067">ATP-binding</keyword>
<evidence type="ECO:0000256" key="5">
    <source>
        <dbReference type="ARBA" id="ARBA00022527"/>
    </source>
</evidence>
<dbReference type="Proteomes" id="UP000187209">
    <property type="component" value="Unassembled WGS sequence"/>
</dbReference>
<evidence type="ECO:0000256" key="3">
    <source>
        <dbReference type="ARBA" id="ARBA00012428"/>
    </source>
</evidence>
<dbReference type="AlphaFoldDB" id="A0A1R2APS3"/>
<comment type="caution">
    <text evidence="18">The sequence shown here is derived from an EMBL/GenBank/DDBJ whole genome shotgun (WGS) entry which is preliminary data.</text>
</comment>
<dbReference type="PROSITE" id="PS51285">
    <property type="entry name" value="AGC_KINASE_CTER"/>
    <property type="match status" value="1"/>
</dbReference>
<dbReference type="Gene3D" id="2.60.120.10">
    <property type="entry name" value="Jelly Rolls"/>
    <property type="match status" value="1"/>
</dbReference>
<keyword evidence="9" id="KW-0418">Kinase</keyword>
<protein>
    <recommendedName>
        <fullName evidence="12">cGMP-dependent protein kinase</fullName>
        <ecNumber evidence="3">2.7.11.12</ecNumber>
    </recommendedName>
</protein>
<dbReference type="GO" id="GO:0046872">
    <property type="term" value="F:metal ion binding"/>
    <property type="evidence" value="ECO:0007669"/>
    <property type="project" value="UniProtKB-KW"/>
</dbReference>
<gene>
    <name evidence="18" type="ORF">SteCoe_36576</name>
</gene>
<dbReference type="GO" id="GO:0004691">
    <property type="term" value="F:cAMP-dependent protein kinase activity"/>
    <property type="evidence" value="ECO:0007669"/>
    <property type="project" value="TreeGrafter"/>
</dbReference>
<feature type="domain" description="Cyclic nucleotide-binding" evidence="16">
    <location>
        <begin position="1"/>
        <end position="84"/>
    </location>
</feature>
<dbReference type="SUPFAM" id="SSF51206">
    <property type="entry name" value="cAMP-binding domain-like"/>
    <property type="match status" value="1"/>
</dbReference>
<keyword evidence="11" id="KW-0460">Magnesium</keyword>
<evidence type="ECO:0000256" key="6">
    <source>
        <dbReference type="ARBA" id="ARBA00022679"/>
    </source>
</evidence>
<evidence type="ECO:0000256" key="2">
    <source>
        <dbReference type="ARBA" id="ARBA00006352"/>
    </source>
</evidence>
<sequence>MVRLEKFPADFVLFNEGDDGDFCYLIKEGKVGIIKDEKIINTIGKGDYLGERAIIFSEKRAATAKTIEESEFWLINRDDFLQLLDKDLEIYLRKKILLQDVTIKLTDIEILEEISKNAYSRTHLVCNKHNGMIYALKSIEKSVADIAKLETNLENDKIIHKKACFPFISTLVRTFTDTKYYYLLYEHIPGPSLEILISENTCFSMKDTRFYASIILLILEYLHSENIIHRAISSQLFYIDEYGYPILTSFINSKIIESRTYSIVGFPYYMAPEVINGSGYSFSSDLWSFGILIYEMLYGSYPFGNGDEDPYKIYEKIVKGNVKYPVFIKESMKPKGIIEFLLQKDPLLRGSAEDLKAHAWFEGVPWEDLLARHVKPDFIPEIIDIDVSKSTNLKDILDTVEDEIIVDP</sequence>
<evidence type="ECO:0000256" key="14">
    <source>
        <dbReference type="ARBA" id="ARBA00047462"/>
    </source>
</evidence>
<comment type="cofactor">
    <cofactor evidence="1">
        <name>Mg(2+)</name>
        <dbReference type="ChEBI" id="CHEBI:18420"/>
    </cofactor>
</comment>
<evidence type="ECO:0000256" key="9">
    <source>
        <dbReference type="ARBA" id="ARBA00022777"/>
    </source>
</evidence>
<dbReference type="GO" id="GO:0005524">
    <property type="term" value="F:ATP binding"/>
    <property type="evidence" value="ECO:0007669"/>
    <property type="project" value="UniProtKB-KW"/>
</dbReference>
<comment type="catalytic activity">
    <reaction evidence="13">
        <text>L-threonyl-[protein] + ATP = O-phospho-L-threonyl-[protein] + ADP + H(+)</text>
        <dbReference type="Rhea" id="RHEA:46608"/>
        <dbReference type="Rhea" id="RHEA-COMP:11060"/>
        <dbReference type="Rhea" id="RHEA-COMP:11605"/>
        <dbReference type="ChEBI" id="CHEBI:15378"/>
        <dbReference type="ChEBI" id="CHEBI:30013"/>
        <dbReference type="ChEBI" id="CHEBI:30616"/>
        <dbReference type="ChEBI" id="CHEBI:61977"/>
        <dbReference type="ChEBI" id="CHEBI:456216"/>
        <dbReference type="EC" id="2.7.11.12"/>
    </reaction>
</comment>
<keyword evidence="5" id="KW-0723">Serine/threonine-protein kinase</keyword>
<organism evidence="18 19">
    <name type="scientific">Stentor coeruleus</name>
    <dbReference type="NCBI Taxonomy" id="5963"/>
    <lineage>
        <taxon>Eukaryota</taxon>
        <taxon>Sar</taxon>
        <taxon>Alveolata</taxon>
        <taxon>Ciliophora</taxon>
        <taxon>Postciliodesmatophora</taxon>
        <taxon>Heterotrichea</taxon>
        <taxon>Heterotrichida</taxon>
        <taxon>Stentoridae</taxon>
        <taxon>Stentor</taxon>
    </lineage>
</organism>
<dbReference type="Gene3D" id="3.30.200.20">
    <property type="entry name" value="Phosphorylase Kinase, domain 1"/>
    <property type="match status" value="1"/>
</dbReference>
<dbReference type="InterPro" id="IPR000595">
    <property type="entry name" value="cNMP-bd_dom"/>
</dbReference>
<evidence type="ECO:0000256" key="4">
    <source>
        <dbReference type="ARBA" id="ARBA00022490"/>
    </source>
</evidence>
<evidence type="ECO:0000259" key="16">
    <source>
        <dbReference type="PROSITE" id="PS50042"/>
    </source>
</evidence>
<evidence type="ECO:0000256" key="10">
    <source>
        <dbReference type="ARBA" id="ARBA00022840"/>
    </source>
</evidence>
<evidence type="ECO:0000259" key="15">
    <source>
        <dbReference type="PROSITE" id="PS50011"/>
    </source>
</evidence>
<keyword evidence="4" id="KW-0963">Cytoplasm</keyword>
<proteinExistence type="inferred from homology"/>
<reference evidence="18 19" key="1">
    <citation type="submission" date="2016-11" db="EMBL/GenBank/DDBJ databases">
        <title>The macronuclear genome of Stentor coeruleus: a giant cell with tiny introns.</title>
        <authorList>
            <person name="Slabodnick M."/>
            <person name="Ruby J.G."/>
            <person name="Reiff S.B."/>
            <person name="Swart E.C."/>
            <person name="Gosai S."/>
            <person name="Prabakaran S."/>
            <person name="Witkowska E."/>
            <person name="Larue G.E."/>
            <person name="Fisher S."/>
            <person name="Freeman R.M."/>
            <person name="Gunawardena J."/>
            <person name="Chu W."/>
            <person name="Stover N.A."/>
            <person name="Gregory B.D."/>
            <person name="Nowacki M."/>
            <person name="Derisi J."/>
            <person name="Roy S.W."/>
            <person name="Marshall W.F."/>
            <person name="Sood P."/>
        </authorList>
    </citation>
    <scope>NUCLEOTIDE SEQUENCE [LARGE SCALE GENOMIC DNA]</scope>
    <source>
        <strain evidence="18">WM001</strain>
    </source>
</reference>
<dbReference type="PROSITE" id="PS50011">
    <property type="entry name" value="PROTEIN_KINASE_DOM"/>
    <property type="match status" value="1"/>
</dbReference>
<evidence type="ECO:0000259" key="17">
    <source>
        <dbReference type="PROSITE" id="PS51285"/>
    </source>
</evidence>
<dbReference type="Gene3D" id="1.10.510.10">
    <property type="entry name" value="Transferase(Phosphotransferase) domain 1"/>
    <property type="match status" value="1"/>
</dbReference>
<keyword evidence="7" id="KW-0479">Metal-binding</keyword>
<evidence type="ECO:0000256" key="7">
    <source>
        <dbReference type="ARBA" id="ARBA00022723"/>
    </source>
</evidence>
<dbReference type="OrthoDB" id="100546at2759"/>
<dbReference type="PROSITE" id="PS00889">
    <property type="entry name" value="CNMP_BINDING_2"/>
    <property type="match status" value="1"/>
</dbReference>
<name>A0A1R2APS3_9CILI</name>
<keyword evidence="6" id="KW-0808">Transferase</keyword>
<dbReference type="SUPFAM" id="SSF56112">
    <property type="entry name" value="Protein kinase-like (PK-like)"/>
    <property type="match status" value="1"/>
</dbReference>
<dbReference type="GO" id="GO:0004692">
    <property type="term" value="F:cGMP-dependent protein kinase activity"/>
    <property type="evidence" value="ECO:0007669"/>
    <property type="project" value="UniProtKB-EC"/>
</dbReference>
<dbReference type="Pfam" id="PF00069">
    <property type="entry name" value="Pkinase"/>
    <property type="match status" value="1"/>
</dbReference>
<dbReference type="CDD" id="cd00038">
    <property type="entry name" value="CAP_ED"/>
    <property type="match status" value="1"/>
</dbReference>
<dbReference type="InterPro" id="IPR018488">
    <property type="entry name" value="cNMP-bd_CS"/>
</dbReference>
<dbReference type="InterPro" id="IPR000961">
    <property type="entry name" value="AGC-kinase_C"/>
</dbReference>
<keyword evidence="8" id="KW-0547">Nucleotide-binding</keyword>
<evidence type="ECO:0000313" key="19">
    <source>
        <dbReference type="Proteomes" id="UP000187209"/>
    </source>
</evidence>
<comment type="similarity">
    <text evidence="2">Belongs to the protein kinase superfamily. AGC Ser/Thr protein kinase family. cGMP subfamily.</text>
</comment>
<evidence type="ECO:0000313" key="18">
    <source>
        <dbReference type="EMBL" id="OMJ66538.1"/>
    </source>
</evidence>
<dbReference type="PANTHER" id="PTHR24353">
    <property type="entry name" value="CYCLIC NUCLEOTIDE-DEPENDENT PROTEIN KINASE"/>
    <property type="match status" value="1"/>
</dbReference>
<dbReference type="SMART" id="SM00100">
    <property type="entry name" value="cNMP"/>
    <property type="match status" value="1"/>
</dbReference>
<evidence type="ECO:0000256" key="1">
    <source>
        <dbReference type="ARBA" id="ARBA00001946"/>
    </source>
</evidence>
<evidence type="ECO:0000256" key="11">
    <source>
        <dbReference type="ARBA" id="ARBA00022842"/>
    </source>
</evidence>
<evidence type="ECO:0000256" key="12">
    <source>
        <dbReference type="ARBA" id="ARBA00024113"/>
    </source>
</evidence>
<dbReference type="InterPro" id="IPR018490">
    <property type="entry name" value="cNMP-bd_dom_sf"/>
</dbReference>
<dbReference type="InterPro" id="IPR000719">
    <property type="entry name" value="Prot_kinase_dom"/>
</dbReference>
<dbReference type="PROSITE" id="PS50042">
    <property type="entry name" value="CNMP_BINDING_3"/>
    <property type="match status" value="1"/>
</dbReference>
<feature type="domain" description="Protein kinase" evidence="15">
    <location>
        <begin position="108"/>
        <end position="361"/>
    </location>
</feature>
<dbReference type="GO" id="GO:0005952">
    <property type="term" value="C:cAMP-dependent protein kinase complex"/>
    <property type="evidence" value="ECO:0007669"/>
    <property type="project" value="TreeGrafter"/>
</dbReference>
<dbReference type="InterPro" id="IPR011009">
    <property type="entry name" value="Kinase-like_dom_sf"/>
</dbReference>
<keyword evidence="19" id="KW-1185">Reference proteome</keyword>